<evidence type="ECO:0000313" key="1">
    <source>
        <dbReference type="EMBL" id="KRR22625.1"/>
    </source>
</evidence>
<dbReference type="Proteomes" id="UP000051660">
    <property type="component" value="Unassembled WGS sequence"/>
</dbReference>
<dbReference type="OrthoDB" id="8250695at2"/>
<gene>
    <name evidence="1" type="ORF">CQ14_30935</name>
</gene>
<protein>
    <submittedName>
        <fullName evidence="1">Uncharacterized protein</fullName>
    </submittedName>
</protein>
<evidence type="ECO:0000313" key="2">
    <source>
        <dbReference type="Proteomes" id="UP000051660"/>
    </source>
</evidence>
<organism evidence="1 2">
    <name type="scientific">Bradyrhizobium lablabi</name>
    <dbReference type="NCBI Taxonomy" id="722472"/>
    <lineage>
        <taxon>Bacteria</taxon>
        <taxon>Pseudomonadati</taxon>
        <taxon>Pseudomonadota</taxon>
        <taxon>Alphaproteobacteria</taxon>
        <taxon>Hyphomicrobiales</taxon>
        <taxon>Nitrobacteraceae</taxon>
        <taxon>Bradyrhizobium</taxon>
    </lineage>
</organism>
<reference evidence="1 2" key="1">
    <citation type="submission" date="2014-03" db="EMBL/GenBank/DDBJ databases">
        <title>Bradyrhizobium valentinum sp. nov., isolated from effective nodules of Lupinus mariae-josephae, a lupine endemic of basic-lime soils in Eastern Spain.</title>
        <authorList>
            <person name="Duran D."/>
            <person name="Rey L."/>
            <person name="Navarro A."/>
            <person name="Busquets A."/>
            <person name="Imperial J."/>
            <person name="Ruiz-Argueso T."/>
        </authorList>
    </citation>
    <scope>NUCLEOTIDE SEQUENCE [LARGE SCALE GENOMIC DNA]</scope>
    <source>
        <strain evidence="1 2">CCBAU 23086</strain>
    </source>
</reference>
<accession>A0A0R3MS04</accession>
<dbReference type="EMBL" id="LLYB01000072">
    <property type="protein sequence ID" value="KRR22625.1"/>
    <property type="molecule type" value="Genomic_DNA"/>
</dbReference>
<proteinExistence type="predicted"/>
<comment type="caution">
    <text evidence="1">The sequence shown here is derived from an EMBL/GenBank/DDBJ whole genome shotgun (WGS) entry which is preliminary data.</text>
</comment>
<dbReference type="AlphaFoldDB" id="A0A0R3MS04"/>
<name>A0A0R3MS04_9BRAD</name>
<sequence>MALAGLATVSVVFPTAAAELDPIFAAIERHRDLSADYTAAVDISSRLEVGPEFEAADAIAGDRCRALLDHADALIRLEPTTIAGAIALMRYFASLEEWQTPADRCEERDHPTADWHQTFLSTLASALEKKTVQG</sequence>
<dbReference type="RefSeq" id="WP_057859441.1">
    <property type="nucleotide sequence ID" value="NZ_LLYB01000072.1"/>
</dbReference>